<organism evidence="3 5">
    <name type="scientific">Plasmodiophora brassicae</name>
    <name type="common">Clubroot disease agent</name>
    <dbReference type="NCBI Taxonomy" id="37360"/>
    <lineage>
        <taxon>Eukaryota</taxon>
        <taxon>Sar</taxon>
        <taxon>Rhizaria</taxon>
        <taxon>Endomyxa</taxon>
        <taxon>Phytomyxea</taxon>
        <taxon>Plasmodiophorida</taxon>
        <taxon>Plasmodiophoridae</taxon>
        <taxon>Plasmodiophora</taxon>
    </lineage>
</organism>
<dbReference type="Proteomes" id="UP000039324">
    <property type="component" value="Unassembled WGS sequence"/>
</dbReference>
<dbReference type="PANTHER" id="PTHR11200">
    <property type="entry name" value="INOSITOL 5-PHOSPHATASE"/>
    <property type="match status" value="1"/>
</dbReference>
<sequence length="368" mass="39746">MATRTLTTWLGTWNLNGKPIVVPDGAARQWIVDDADADLYVFGLQELPALAVTSLLAESGPSDQYSSLIAPVLQGNLPAGYSRLICNEFGAMAIDVYVRDSIRDEIRELATRVYGVGPLAGLGQKGAISVRFAFRGQTFCFVSCHLAANEGARDIRDKQFSDAFEQTSFASPNGSAVPISAHDHCFVLGDLNYRLLTTRGAVLRVASGDSPVAKLLEADELLLTTRSGPLSKGFVEPEVTFLPTYKFADGQFVVDRVPSYCDRVLYRPRAGSLSTPAECRRYSSVPLFCCSDHKPVFAVYTCTVEEGTGQADGPADWPPEQRNRAVRSAVQYAGAVWGRTTSTWTYLTGQGGSSSSTPPPSSGSLYEL</sequence>
<dbReference type="InterPro" id="IPR036691">
    <property type="entry name" value="Endo/exonu/phosph_ase_sf"/>
</dbReference>
<protein>
    <recommendedName>
        <fullName evidence="2">Inositol polyphosphate-related phosphatase domain-containing protein</fullName>
    </recommendedName>
</protein>
<dbReference type="EMBL" id="CDSF01000090">
    <property type="protein sequence ID" value="CEO99131.1"/>
    <property type="molecule type" value="Genomic_DNA"/>
</dbReference>
<dbReference type="InterPro" id="IPR000300">
    <property type="entry name" value="IPPc"/>
</dbReference>
<dbReference type="AlphaFoldDB" id="A0A0G4IVN9"/>
<accession>A0A0G4IVN9</accession>
<evidence type="ECO:0000313" key="4">
    <source>
        <dbReference type="EMBL" id="SPQ97149.1"/>
    </source>
</evidence>
<keyword evidence="5" id="KW-1185">Reference proteome</keyword>
<dbReference type="OMA" id="VACCHLA"/>
<dbReference type="SUPFAM" id="SSF56219">
    <property type="entry name" value="DNase I-like"/>
    <property type="match status" value="1"/>
</dbReference>
<evidence type="ECO:0000313" key="3">
    <source>
        <dbReference type="EMBL" id="CEO99131.1"/>
    </source>
</evidence>
<dbReference type="Gene3D" id="3.60.10.10">
    <property type="entry name" value="Endonuclease/exonuclease/phosphatase"/>
    <property type="match status" value="1"/>
</dbReference>
<dbReference type="GO" id="GO:0046856">
    <property type="term" value="P:phosphatidylinositol dephosphorylation"/>
    <property type="evidence" value="ECO:0007669"/>
    <property type="project" value="InterPro"/>
</dbReference>
<dbReference type="EMBL" id="OVEO01000007">
    <property type="protein sequence ID" value="SPQ97149.1"/>
    <property type="molecule type" value="Genomic_DNA"/>
</dbReference>
<dbReference type="STRING" id="37360.A0A0G4IVN9"/>
<evidence type="ECO:0000256" key="1">
    <source>
        <dbReference type="SAM" id="MobiDB-lite"/>
    </source>
</evidence>
<dbReference type="GO" id="GO:0004439">
    <property type="term" value="F:phosphatidylinositol-4,5-bisphosphate 5-phosphatase activity"/>
    <property type="evidence" value="ECO:0007669"/>
    <property type="project" value="TreeGrafter"/>
</dbReference>
<keyword evidence="4" id="KW-0496">Mitochondrion</keyword>
<feature type="domain" description="Inositol polyphosphate-related phosphatase" evidence="2">
    <location>
        <begin position="4"/>
        <end position="308"/>
    </location>
</feature>
<dbReference type="OrthoDB" id="62798at2759"/>
<name>A0A0G4IVN9_PLABS</name>
<dbReference type="PANTHER" id="PTHR11200:SF275">
    <property type="entry name" value="LD06095P"/>
    <property type="match status" value="1"/>
</dbReference>
<dbReference type="SMART" id="SM00128">
    <property type="entry name" value="IPPc"/>
    <property type="match status" value="1"/>
</dbReference>
<reference evidence="4 6" key="2">
    <citation type="submission" date="2018-03" db="EMBL/GenBank/DDBJ databases">
        <authorList>
            <person name="Fogelqvist J."/>
        </authorList>
    </citation>
    <scope>NUCLEOTIDE SEQUENCE [LARGE SCALE GENOMIC DNA]</scope>
</reference>
<dbReference type="Proteomes" id="UP000290189">
    <property type="component" value="Unassembled WGS sequence"/>
</dbReference>
<geneLocation type="mitochondrion" evidence="4"/>
<evidence type="ECO:0000313" key="5">
    <source>
        <dbReference type="Proteomes" id="UP000039324"/>
    </source>
</evidence>
<evidence type="ECO:0000259" key="2">
    <source>
        <dbReference type="SMART" id="SM00128"/>
    </source>
</evidence>
<proteinExistence type="predicted"/>
<dbReference type="Pfam" id="PF22669">
    <property type="entry name" value="Exo_endo_phos2"/>
    <property type="match status" value="1"/>
</dbReference>
<gene>
    <name evidence="3" type="ORF">PBRA_001036</name>
    <name evidence="4" type="ORF">PLBR_LOCUS4364</name>
</gene>
<evidence type="ECO:0000313" key="6">
    <source>
        <dbReference type="Proteomes" id="UP000290189"/>
    </source>
</evidence>
<dbReference type="InterPro" id="IPR046985">
    <property type="entry name" value="IP5"/>
</dbReference>
<feature type="region of interest" description="Disordered" evidence="1">
    <location>
        <begin position="348"/>
        <end position="368"/>
    </location>
</feature>
<reference evidence="3 5" key="1">
    <citation type="submission" date="2015-02" db="EMBL/GenBank/DDBJ databases">
        <authorList>
            <person name="Chooi Y.-H."/>
        </authorList>
    </citation>
    <scope>NUCLEOTIDE SEQUENCE [LARGE SCALE GENOMIC DNA]</scope>
    <source>
        <strain evidence="3">E3</strain>
    </source>
</reference>